<dbReference type="GO" id="GO:0005643">
    <property type="term" value="C:nuclear pore"/>
    <property type="evidence" value="ECO:0007669"/>
    <property type="project" value="InterPro"/>
</dbReference>
<dbReference type="GO" id="GO:0000124">
    <property type="term" value="C:SAGA complex"/>
    <property type="evidence" value="ECO:0007669"/>
    <property type="project" value="InterPro"/>
</dbReference>
<dbReference type="Gene3D" id="1.10.246.140">
    <property type="match status" value="1"/>
</dbReference>
<name>A0A6A6V1I2_9PLEO</name>
<evidence type="ECO:0000313" key="2">
    <source>
        <dbReference type="Proteomes" id="UP000799440"/>
    </source>
</evidence>
<proteinExistence type="predicted"/>
<dbReference type="OrthoDB" id="5355007at2759"/>
<dbReference type="InterPro" id="IPR038212">
    <property type="entry name" value="TF_EnY2_sf"/>
</dbReference>
<dbReference type="EMBL" id="MU006596">
    <property type="protein sequence ID" value="KAF2743594.1"/>
    <property type="molecule type" value="Genomic_DNA"/>
</dbReference>
<sequence length="148" mass="15967">MANSNSNPISVPSSQTQRISDETRNAIYSALLSDGGIVNIESTLTDQLERTGWLANLRQYVTYLLRTGEATTVDEIMAKVKEKMKAPASAQNTNGAWASTNGVNGVNGHSSLASDEPDLKVPKEAITQGTLAIREELEKVCEVVDDEN</sequence>
<dbReference type="InterPro" id="IPR018783">
    <property type="entry name" value="TF_ENY2"/>
</dbReference>
<dbReference type="GO" id="GO:0003713">
    <property type="term" value="F:transcription coactivator activity"/>
    <property type="evidence" value="ECO:0007669"/>
    <property type="project" value="InterPro"/>
</dbReference>
<gene>
    <name evidence="1" type="ORF">M011DRAFT_410397</name>
</gene>
<accession>A0A6A6V1I2</accession>
<organism evidence="1 2">
    <name type="scientific">Sporormia fimetaria CBS 119925</name>
    <dbReference type="NCBI Taxonomy" id="1340428"/>
    <lineage>
        <taxon>Eukaryota</taxon>
        <taxon>Fungi</taxon>
        <taxon>Dikarya</taxon>
        <taxon>Ascomycota</taxon>
        <taxon>Pezizomycotina</taxon>
        <taxon>Dothideomycetes</taxon>
        <taxon>Pleosporomycetidae</taxon>
        <taxon>Pleosporales</taxon>
        <taxon>Sporormiaceae</taxon>
        <taxon>Sporormia</taxon>
    </lineage>
</organism>
<reference evidence="1" key="1">
    <citation type="journal article" date="2020" name="Stud. Mycol.">
        <title>101 Dothideomycetes genomes: a test case for predicting lifestyles and emergence of pathogens.</title>
        <authorList>
            <person name="Haridas S."/>
            <person name="Albert R."/>
            <person name="Binder M."/>
            <person name="Bloem J."/>
            <person name="Labutti K."/>
            <person name="Salamov A."/>
            <person name="Andreopoulos B."/>
            <person name="Baker S."/>
            <person name="Barry K."/>
            <person name="Bills G."/>
            <person name="Bluhm B."/>
            <person name="Cannon C."/>
            <person name="Castanera R."/>
            <person name="Culley D."/>
            <person name="Daum C."/>
            <person name="Ezra D."/>
            <person name="Gonzalez J."/>
            <person name="Henrissat B."/>
            <person name="Kuo A."/>
            <person name="Liang C."/>
            <person name="Lipzen A."/>
            <person name="Lutzoni F."/>
            <person name="Magnuson J."/>
            <person name="Mondo S."/>
            <person name="Nolan M."/>
            <person name="Ohm R."/>
            <person name="Pangilinan J."/>
            <person name="Park H.-J."/>
            <person name="Ramirez L."/>
            <person name="Alfaro M."/>
            <person name="Sun H."/>
            <person name="Tritt A."/>
            <person name="Yoshinaga Y."/>
            <person name="Zwiers L.-H."/>
            <person name="Turgeon B."/>
            <person name="Goodwin S."/>
            <person name="Spatafora J."/>
            <person name="Crous P."/>
            <person name="Grigoriev I."/>
        </authorList>
    </citation>
    <scope>NUCLEOTIDE SEQUENCE</scope>
    <source>
        <strain evidence="1">CBS 119925</strain>
    </source>
</reference>
<dbReference type="Proteomes" id="UP000799440">
    <property type="component" value="Unassembled WGS sequence"/>
</dbReference>
<keyword evidence="2" id="KW-1185">Reference proteome</keyword>
<dbReference type="AlphaFoldDB" id="A0A6A6V1I2"/>
<dbReference type="GO" id="GO:0006406">
    <property type="term" value="P:mRNA export from nucleus"/>
    <property type="evidence" value="ECO:0007669"/>
    <property type="project" value="InterPro"/>
</dbReference>
<protein>
    <submittedName>
        <fullName evidence="1">Uncharacterized protein</fullName>
    </submittedName>
</protein>
<evidence type="ECO:0000313" key="1">
    <source>
        <dbReference type="EMBL" id="KAF2743594.1"/>
    </source>
</evidence>
<dbReference type="Pfam" id="PF10163">
    <property type="entry name" value="EnY2"/>
    <property type="match status" value="1"/>
</dbReference>